<name>A0A8J2R6B5_9NEOP</name>
<dbReference type="OrthoDB" id="6430118at2759"/>
<organism evidence="3 4">
    <name type="scientific">Danaus chrysippus</name>
    <name type="common">African queen</name>
    <dbReference type="NCBI Taxonomy" id="151541"/>
    <lineage>
        <taxon>Eukaryota</taxon>
        <taxon>Metazoa</taxon>
        <taxon>Ecdysozoa</taxon>
        <taxon>Arthropoda</taxon>
        <taxon>Hexapoda</taxon>
        <taxon>Insecta</taxon>
        <taxon>Pterygota</taxon>
        <taxon>Neoptera</taxon>
        <taxon>Endopterygota</taxon>
        <taxon>Lepidoptera</taxon>
        <taxon>Glossata</taxon>
        <taxon>Ditrysia</taxon>
        <taxon>Papilionoidea</taxon>
        <taxon>Nymphalidae</taxon>
        <taxon>Danainae</taxon>
        <taxon>Danaini</taxon>
        <taxon>Danaina</taxon>
        <taxon>Danaus</taxon>
        <taxon>Anosia</taxon>
    </lineage>
</organism>
<dbReference type="InterPro" id="IPR005135">
    <property type="entry name" value="Endo/exonuclease/phosphatase"/>
</dbReference>
<evidence type="ECO:0000256" key="1">
    <source>
        <dbReference type="SAM" id="Phobius"/>
    </source>
</evidence>
<dbReference type="Proteomes" id="UP000789524">
    <property type="component" value="Unassembled WGS sequence"/>
</dbReference>
<dbReference type="Pfam" id="PF14529">
    <property type="entry name" value="Exo_endo_phos_2"/>
    <property type="match status" value="1"/>
</dbReference>
<dbReference type="InterPro" id="IPR036691">
    <property type="entry name" value="Endo/exonu/phosph_ase_sf"/>
</dbReference>
<accession>A0A8J2R6B5</accession>
<evidence type="ECO:0000313" key="3">
    <source>
        <dbReference type="EMBL" id="CAG9578794.1"/>
    </source>
</evidence>
<gene>
    <name evidence="3" type="ORF">DCHRY22_LOCUS12835</name>
</gene>
<comment type="caution">
    <text evidence="3">The sequence shown here is derived from an EMBL/GenBank/DDBJ whole genome shotgun (WGS) entry which is preliminary data.</text>
</comment>
<keyword evidence="1" id="KW-0472">Membrane</keyword>
<feature type="domain" description="Endonuclease/exonuclease/phosphatase" evidence="2">
    <location>
        <begin position="58"/>
        <end position="169"/>
    </location>
</feature>
<keyword evidence="4" id="KW-1185">Reference proteome</keyword>
<sequence>MPGYVVYRSDQVSPAGVAYRGLAALVKRQVIHQPLPAVSLRSAYALGVEVCLDRRPVRVFAFYRPPGGRLEESDIHALLDQATPTIIAGDFNCKHTAWNSTHDDANGQKLLNDAEREGYAVMGPEVPTHYPYQHTAAPDVIDLTLVQGLNTDPSIDVLDDHVMSDHQPVLVTIDLAPIRREIPPPRHRQDWRIFADHLSKNLRSFRVDSPDDVDRLALELTESITRALEASRLSTTSHRKRPQLPAGIRDMIEDKRRLRRLYQRTRCPTIKSQLNALAERVSAVLEDHAVDSWYKTIERAGEDWRPSVASESGEVSDKLGASAILGTTPPLTMYVVRGTEDQGTGAIALGDLLELRIETTADSEIEAYHLVASSRLGDSSVLLLDNNGCPTGQVDFPSFTRSRSGVTQRLYSRFKAFRFPTSHVVRFAVVVRFCQDKCAPVNCEMIDKLRDARGANESYTNDSEVAASVKEETSWPVVAQGGPVRCIGEGQGEVMGMEKRVPLELELVVGARDVLSADTLVRADHRSSLPEEDVSSPLVCVHELVLVSLMLAWLAVQILLLLGCCVLVKRYRNLAEMNMQKDYHSFDNIGFDNVSTHRRVHWPDQNIDIIHTN</sequence>
<dbReference type="Gene3D" id="3.60.10.10">
    <property type="entry name" value="Endonuclease/exonuclease/phosphatase"/>
    <property type="match status" value="1"/>
</dbReference>
<keyword evidence="1" id="KW-0812">Transmembrane</keyword>
<evidence type="ECO:0000259" key="2">
    <source>
        <dbReference type="Pfam" id="PF14529"/>
    </source>
</evidence>
<dbReference type="PANTHER" id="PTHR33273:SF4">
    <property type="entry name" value="ENDONUCLEASE_EXONUCLEASE_PHOSPHATASE DOMAIN-CONTAINING PROTEIN"/>
    <property type="match status" value="1"/>
</dbReference>
<dbReference type="PANTHER" id="PTHR33273">
    <property type="entry name" value="DOMAIN-CONTAINING PROTEIN, PUTATIVE-RELATED"/>
    <property type="match status" value="1"/>
</dbReference>
<feature type="transmembrane region" description="Helical" evidence="1">
    <location>
        <begin position="544"/>
        <end position="568"/>
    </location>
</feature>
<proteinExistence type="predicted"/>
<dbReference type="GO" id="GO:0003824">
    <property type="term" value="F:catalytic activity"/>
    <property type="evidence" value="ECO:0007669"/>
    <property type="project" value="InterPro"/>
</dbReference>
<dbReference type="SUPFAM" id="SSF56219">
    <property type="entry name" value="DNase I-like"/>
    <property type="match status" value="1"/>
</dbReference>
<dbReference type="AlphaFoldDB" id="A0A8J2R6B5"/>
<protein>
    <submittedName>
        <fullName evidence="3">(African queen) hypothetical protein</fullName>
    </submittedName>
</protein>
<evidence type="ECO:0000313" key="4">
    <source>
        <dbReference type="Proteomes" id="UP000789524"/>
    </source>
</evidence>
<reference evidence="3" key="1">
    <citation type="submission" date="2021-09" db="EMBL/GenBank/DDBJ databases">
        <authorList>
            <person name="Martin H S."/>
        </authorList>
    </citation>
    <scope>NUCLEOTIDE SEQUENCE</scope>
</reference>
<dbReference type="EMBL" id="CAKASE010000078">
    <property type="protein sequence ID" value="CAG9578794.1"/>
    <property type="molecule type" value="Genomic_DNA"/>
</dbReference>
<keyword evidence="1" id="KW-1133">Transmembrane helix</keyword>